<proteinExistence type="predicted"/>
<organism evidence="1 2">
    <name type="scientific">Planoprotostelium fungivorum</name>
    <dbReference type="NCBI Taxonomy" id="1890364"/>
    <lineage>
        <taxon>Eukaryota</taxon>
        <taxon>Amoebozoa</taxon>
        <taxon>Evosea</taxon>
        <taxon>Variosea</taxon>
        <taxon>Cavosteliida</taxon>
        <taxon>Cavosteliaceae</taxon>
        <taxon>Planoprotostelium</taxon>
    </lineage>
</organism>
<accession>A0A2P6NBX5</accession>
<gene>
    <name evidence="1" type="ORF">PROFUN_10994</name>
</gene>
<dbReference type="STRING" id="1890364.A0A2P6NBX5"/>
<dbReference type="Proteomes" id="UP000241769">
    <property type="component" value="Unassembled WGS sequence"/>
</dbReference>
<dbReference type="SUPFAM" id="SSF48403">
    <property type="entry name" value="Ankyrin repeat"/>
    <property type="match status" value="1"/>
</dbReference>
<reference evidence="1 2" key="1">
    <citation type="journal article" date="2018" name="Genome Biol. Evol.">
        <title>Multiple Roots of Fruiting Body Formation in Amoebozoa.</title>
        <authorList>
            <person name="Hillmann F."/>
            <person name="Forbes G."/>
            <person name="Novohradska S."/>
            <person name="Ferling I."/>
            <person name="Riege K."/>
            <person name="Groth M."/>
            <person name="Westermann M."/>
            <person name="Marz M."/>
            <person name="Spaller T."/>
            <person name="Winckler T."/>
            <person name="Schaap P."/>
            <person name="Glockner G."/>
        </authorList>
    </citation>
    <scope>NUCLEOTIDE SEQUENCE [LARGE SCALE GENOMIC DNA]</scope>
    <source>
        <strain evidence="1 2">Jena</strain>
    </source>
</reference>
<name>A0A2P6NBX5_9EUKA</name>
<dbReference type="InterPro" id="IPR002110">
    <property type="entry name" value="Ankyrin_rpt"/>
</dbReference>
<dbReference type="InParanoid" id="A0A2P6NBX5"/>
<protein>
    <submittedName>
        <fullName evidence="1">Putative ankyrin repeat-containing protein</fullName>
    </submittedName>
</protein>
<dbReference type="OrthoDB" id="76773at2759"/>
<dbReference type="InterPro" id="IPR036770">
    <property type="entry name" value="Ankyrin_rpt-contain_sf"/>
</dbReference>
<dbReference type="Gene3D" id="1.25.40.20">
    <property type="entry name" value="Ankyrin repeat-containing domain"/>
    <property type="match status" value="1"/>
</dbReference>
<dbReference type="AlphaFoldDB" id="A0A2P6NBX5"/>
<evidence type="ECO:0000313" key="2">
    <source>
        <dbReference type="Proteomes" id="UP000241769"/>
    </source>
</evidence>
<dbReference type="SMART" id="SM00248">
    <property type="entry name" value="ANK"/>
    <property type="match status" value="3"/>
</dbReference>
<comment type="caution">
    <text evidence="1">The sequence shown here is derived from an EMBL/GenBank/DDBJ whole genome shotgun (WGS) entry which is preliminary data.</text>
</comment>
<dbReference type="Pfam" id="PF12796">
    <property type="entry name" value="Ank_2"/>
    <property type="match status" value="1"/>
</dbReference>
<dbReference type="EMBL" id="MDYQ01000124">
    <property type="protein sequence ID" value="PRP81464.1"/>
    <property type="molecule type" value="Genomic_DNA"/>
</dbReference>
<keyword evidence="2" id="KW-1185">Reference proteome</keyword>
<sequence length="428" mass="48529">MKSISTISGSLNSPRVQRFTLDTSDQAFSINRFRRPPIGKLQIQQRDPAVGRLNEAALSMRVTNFAGQHHGIVLRTTQQRKCFLRSFHTQPMGNNSSSSKVCVDWSNYKQEDQRIDLKNYEDPISLPISDEPINYPSEELSRSIVNVIVHHLLSQSDFIATEGKLSKRDYEVATTWCRVQLVCKAWHKSAWHLLPPQFLNKLLQHVVRISSKKWKQHRSFCQRLMLAGADPTVDNHYAFWIAAERGHADVVELMMALPSIDPTADDNHAAYYSAKYGHTDVFAILFARVDVFRDGDRIFLIALEKGHTEAVKMMLRHPKSSGLLDSPEVVYRKAVYGGSVETVKAILEDGRFDPGVSDSFILKYALGCNHYNDDIIQALCDDERLDPSADDFAAVQEARSIDRSKAKKIIKKAAIKRGRSPLHPRLLF</sequence>
<evidence type="ECO:0000313" key="1">
    <source>
        <dbReference type="EMBL" id="PRP81464.1"/>
    </source>
</evidence>